<dbReference type="AlphaFoldDB" id="A0A9D2CCW1"/>
<proteinExistence type="predicted"/>
<reference evidence="1" key="2">
    <citation type="submission" date="2021-04" db="EMBL/GenBank/DDBJ databases">
        <authorList>
            <person name="Gilroy R."/>
        </authorList>
    </citation>
    <scope>NUCLEOTIDE SEQUENCE</scope>
    <source>
        <strain evidence="1">5134</strain>
    </source>
</reference>
<sequence>MKLRTLTILPALLPLLLPMGCQERLPQHFESIEGIYFNNQQNNGTLVDSASYTFIYEDRDEMEVTVRIQHLGRLSQTPRPVNLRVTSANASEGVDYAVTGEALLPANATNFDFPIRLYRTEALKSETKQLEIALSANDFFCIPFTEQILSGGDTVSTVRYRIYFSDQFTAPPKGWQTLFIGAFSQQKFELICDVMEISRSDFNEEGKISSAKWMYIQSTMINYVAEQERLRDVGQEYDERAFDESGAPLTFA</sequence>
<reference evidence="1" key="1">
    <citation type="journal article" date="2021" name="PeerJ">
        <title>Extensive microbial diversity within the chicken gut microbiome revealed by metagenomics and culture.</title>
        <authorList>
            <person name="Gilroy R."/>
            <person name="Ravi A."/>
            <person name="Getino M."/>
            <person name="Pursley I."/>
            <person name="Horton D.L."/>
            <person name="Alikhan N.F."/>
            <person name="Baker D."/>
            <person name="Gharbi K."/>
            <person name="Hall N."/>
            <person name="Watson M."/>
            <person name="Adriaenssens E.M."/>
            <person name="Foster-Nyarko E."/>
            <person name="Jarju S."/>
            <person name="Secka A."/>
            <person name="Antonio M."/>
            <person name="Oren A."/>
            <person name="Chaudhuri R.R."/>
            <person name="La Ragione R."/>
            <person name="Hildebrand F."/>
            <person name="Pallen M.J."/>
        </authorList>
    </citation>
    <scope>NUCLEOTIDE SEQUENCE</scope>
    <source>
        <strain evidence="1">5134</strain>
    </source>
</reference>
<comment type="caution">
    <text evidence="1">The sequence shown here is derived from an EMBL/GenBank/DDBJ whole genome shotgun (WGS) entry which is preliminary data.</text>
</comment>
<name>A0A9D2CCW1_9BACT</name>
<dbReference type="Pfam" id="PF16132">
    <property type="entry name" value="DUF4843"/>
    <property type="match status" value="1"/>
</dbReference>
<accession>A0A9D2CCW1</accession>
<dbReference type="Proteomes" id="UP000886844">
    <property type="component" value="Unassembled WGS sequence"/>
</dbReference>
<gene>
    <name evidence="1" type="ORF">H9828_08400</name>
</gene>
<evidence type="ECO:0000313" key="1">
    <source>
        <dbReference type="EMBL" id="HIY69423.1"/>
    </source>
</evidence>
<organism evidence="1 2">
    <name type="scientific">Candidatus Alistipes intestinigallinarum</name>
    <dbReference type="NCBI Taxonomy" id="2838440"/>
    <lineage>
        <taxon>Bacteria</taxon>
        <taxon>Pseudomonadati</taxon>
        <taxon>Bacteroidota</taxon>
        <taxon>Bacteroidia</taxon>
        <taxon>Bacteroidales</taxon>
        <taxon>Rikenellaceae</taxon>
        <taxon>Alistipes</taxon>
    </lineage>
</organism>
<dbReference type="EMBL" id="DXDA01000065">
    <property type="protein sequence ID" value="HIY69423.1"/>
    <property type="molecule type" value="Genomic_DNA"/>
</dbReference>
<protein>
    <submittedName>
        <fullName evidence="1">DUF4843 domain-containing protein</fullName>
    </submittedName>
</protein>
<evidence type="ECO:0000313" key="2">
    <source>
        <dbReference type="Proteomes" id="UP000886844"/>
    </source>
</evidence>
<dbReference type="InterPro" id="IPR032299">
    <property type="entry name" value="DUF4843"/>
</dbReference>